<dbReference type="InterPro" id="IPR016195">
    <property type="entry name" value="Pol/histidinol_Pase-like"/>
</dbReference>
<sequence length="251" mass="28577">MNIDLHTHMKLSKKTYFDETYFNTMVAEALANDLNAIALTEHFNTLRFSDIYDSLDKHFPYESDHYNANGLKIFPGLEVDIAETGHILLIGARESVRAMRHHLEPFTEPDHFVPFKQLLDWADELNMIKIGAHPYRDSTPLHHLDRDLLSRLDAFDLNGKDLYVQGQDQLVQNVSRLADELSLPIVGGSDTHHFLQYGSVYSTFPEPIATMTDLKSAIKATNQQVHISPCLKTKVKSAILMKKMLKSSVRV</sequence>
<name>A0A9Q4FWM2_SALAG</name>
<dbReference type="AlphaFoldDB" id="A0A9Q4FWM2"/>
<dbReference type="EMBL" id="JABXYM010000001">
    <property type="protein sequence ID" value="MCR6096225.1"/>
    <property type="molecule type" value="Genomic_DNA"/>
</dbReference>
<feature type="domain" description="PHP" evidence="1">
    <location>
        <begin position="4"/>
        <end position="89"/>
    </location>
</feature>
<gene>
    <name evidence="2" type="ORF">HXA33_06650</name>
</gene>
<dbReference type="InterPro" id="IPR052018">
    <property type="entry name" value="PHP_domain"/>
</dbReference>
<dbReference type="GO" id="GO:0035312">
    <property type="term" value="F:5'-3' DNA exonuclease activity"/>
    <property type="evidence" value="ECO:0007669"/>
    <property type="project" value="TreeGrafter"/>
</dbReference>
<comment type="caution">
    <text evidence="2">The sequence shown here is derived from an EMBL/GenBank/DDBJ whole genome shotgun (WGS) entry which is preliminary data.</text>
</comment>
<evidence type="ECO:0000313" key="3">
    <source>
        <dbReference type="Proteomes" id="UP001057753"/>
    </source>
</evidence>
<proteinExistence type="predicted"/>
<dbReference type="GO" id="GO:0004534">
    <property type="term" value="F:5'-3' RNA exonuclease activity"/>
    <property type="evidence" value="ECO:0007669"/>
    <property type="project" value="TreeGrafter"/>
</dbReference>
<protein>
    <submittedName>
        <fullName evidence="2">PHP domain-containing protein</fullName>
    </submittedName>
</protein>
<reference evidence="2" key="1">
    <citation type="submission" date="2020-06" db="EMBL/GenBank/DDBJ databases">
        <title>Insight into the genomes of haloalkaliphilic bacilli from Kenyan soda lakes.</title>
        <authorList>
            <person name="Mwirichia R."/>
            <person name="Villamizar G.C."/>
            <person name="Poehlein A."/>
            <person name="Mugweru J."/>
            <person name="Kipnyargis A."/>
            <person name="Kiplimo D."/>
            <person name="Orwa P."/>
            <person name="Daniel R."/>
        </authorList>
    </citation>
    <scope>NUCLEOTIDE SEQUENCE</scope>
    <source>
        <strain evidence="2">B1096_S55</strain>
    </source>
</reference>
<keyword evidence="3" id="KW-1185">Reference proteome</keyword>
<evidence type="ECO:0000313" key="2">
    <source>
        <dbReference type="EMBL" id="MCR6096225.1"/>
    </source>
</evidence>
<evidence type="ECO:0000259" key="1">
    <source>
        <dbReference type="Pfam" id="PF02811"/>
    </source>
</evidence>
<dbReference type="Pfam" id="PF13263">
    <property type="entry name" value="PHP_C"/>
    <property type="match status" value="1"/>
</dbReference>
<dbReference type="PANTHER" id="PTHR42924">
    <property type="entry name" value="EXONUCLEASE"/>
    <property type="match status" value="1"/>
</dbReference>
<accession>A0A9Q4FWM2</accession>
<dbReference type="Gene3D" id="3.20.20.140">
    <property type="entry name" value="Metal-dependent hydrolases"/>
    <property type="match status" value="1"/>
</dbReference>
<dbReference type="Pfam" id="PF02811">
    <property type="entry name" value="PHP"/>
    <property type="match status" value="1"/>
</dbReference>
<dbReference type="SUPFAM" id="SSF89550">
    <property type="entry name" value="PHP domain-like"/>
    <property type="match status" value="1"/>
</dbReference>
<dbReference type="InterPro" id="IPR004013">
    <property type="entry name" value="PHP_dom"/>
</dbReference>
<organism evidence="2 3">
    <name type="scientific">Salipaludibacillus agaradhaerens</name>
    <name type="common">Bacillus agaradhaerens</name>
    <dbReference type="NCBI Taxonomy" id="76935"/>
    <lineage>
        <taxon>Bacteria</taxon>
        <taxon>Bacillati</taxon>
        <taxon>Bacillota</taxon>
        <taxon>Bacilli</taxon>
        <taxon>Bacillales</taxon>
        <taxon>Bacillaceae</taxon>
    </lineage>
</organism>
<dbReference type="Proteomes" id="UP001057753">
    <property type="component" value="Unassembled WGS sequence"/>
</dbReference>
<dbReference type="PANTHER" id="PTHR42924:SF3">
    <property type="entry name" value="POLYMERASE_HISTIDINOL PHOSPHATASE N-TERMINAL DOMAIN-CONTAINING PROTEIN"/>
    <property type="match status" value="1"/>
</dbReference>
<dbReference type="RefSeq" id="WP_257820870.1">
    <property type="nucleotide sequence ID" value="NZ_JABXYM010000001.1"/>
</dbReference>